<evidence type="ECO:0000256" key="10">
    <source>
        <dbReference type="ARBA" id="ARBA00023136"/>
    </source>
</evidence>
<protein>
    <recommendedName>
        <fullName evidence="3">histidine kinase</fullName>
        <ecNumber evidence="3">2.7.13.3</ecNumber>
    </recommendedName>
</protein>
<dbReference type="EC" id="2.7.13.3" evidence="3"/>
<keyword evidence="7" id="KW-0418">Kinase</keyword>
<comment type="catalytic activity">
    <reaction evidence="1">
        <text>ATP + protein L-histidine = ADP + protein N-phospho-L-histidine.</text>
        <dbReference type="EC" id="2.7.13.3"/>
    </reaction>
</comment>
<dbReference type="InterPro" id="IPR004358">
    <property type="entry name" value="Sig_transdc_His_kin-like_C"/>
</dbReference>
<accession>A0ABU5E632</accession>
<keyword evidence="6 11" id="KW-0812">Transmembrane</keyword>
<evidence type="ECO:0000256" key="6">
    <source>
        <dbReference type="ARBA" id="ARBA00022692"/>
    </source>
</evidence>
<dbReference type="InterPro" id="IPR036890">
    <property type="entry name" value="HATPase_C_sf"/>
</dbReference>
<keyword evidence="14" id="KW-0547">Nucleotide-binding</keyword>
<dbReference type="Gene3D" id="1.10.287.130">
    <property type="match status" value="1"/>
</dbReference>
<keyword evidence="4" id="KW-0597">Phosphoprotein</keyword>
<dbReference type="InterPro" id="IPR003661">
    <property type="entry name" value="HisK_dim/P_dom"/>
</dbReference>
<dbReference type="InterPro" id="IPR003660">
    <property type="entry name" value="HAMP_dom"/>
</dbReference>
<dbReference type="CDD" id="cd00082">
    <property type="entry name" value="HisKA"/>
    <property type="match status" value="1"/>
</dbReference>
<feature type="domain" description="HAMP" evidence="13">
    <location>
        <begin position="197"/>
        <end position="250"/>
    </location>
</feature>
<dbReference type="Pfam" id="PF02518">
    <property type="entry name" value="HATPase_c"/>
    <property type="match status" value="1"/>
</dbReference>
<dbReference type="SMART" id="SM00387">
    <property type="entry name" value="HATPase_c"/>
    <property type="match status" value="1"/>
</dbReference>
<keyword evidence="5" id="KW-0808">Transferase</keyword>
<dbReference type="PANTHER" id="PTHR45436">
    <property type="entry name" value="SENSOR HISTIDINE KINASE YKOH"/>
    <property type="match status" value="1"/>
</dbReference>
<dbReference type="Proteomes" id="UP001279642">
    <property type="component" value="Unassembled WGS sequence"/>
</dbReference>
<evidence type="ECO:0000259" key="12">
    <source>
        <dbReference type="PROSITE" id="PS50109"/>
    </source>
</evidence>
<dbReference type="PROSITE" id="PS50109">
    <property type="entry name" value="HIS_KIN"/>
    <property type="match status" value="1"/>
</dbReference>
<keyword evidence="8 11" id="KW-1133">Transmembrane helix</keyword>
<evidence type="ECO:0000256" key="4">
    <source>
        <dbReference type="ARBA" id="ARBA00022553"/>
    </source>
</evidence>
<organism evidence="14 15">
    <name type="scientific">Dongia soli</name>
    <dbReference type="NCBI Taxonomy" id="600628"/>
    <lineage>
        <taxon>Bacteria</taxon>
        <taxon>Pseudomonadati</taxon>
        <taxon>Pseudomonadota</taxon>
        <taxon>Alphaproteobacteria</taxon>
        <taxon>Rhodospirillales</taxon>
        <taxon>Dongiaceae</taxon>
        <taxon>Dongia</taxon>
    </lineage>
</organism>
<keyword evidence="10 11" id="KW-0472">Membrane</keyword>
<dbReference type="SUPFAM" id="SSF47384">
    <property type="entry name" value="Homodimeric domain of signal transducing histidine kinase"/>
    <property type="match status" value="1"/>
</dbReference>
<evidence type="ECO:0000256" key="3">
    <source>
        <dbReference type="ARBA" id="ARBA00012438"/>
    </source>
</evidence>
<reference evidence="14 15" key="1">
    <citation type="journal article" date="2016" name="Antonie Van Leeuwenhoek">
        <title>Dongia soli sp. nov., isolated from soil from Dokdo, Korea.</title>
        <authorList>
            <person name="Kim D.U."/>
            <person name="Lee H."/>
            <person name="Kim H."/>
            <person name="Kim S.G."/>
            <person name="Ka J.O."/>
        </authorList>
    </citation>
    <scope>NUCLEOTIDE SEQUENCE [LARGE SCALE GENOMIC DNA]</scope>
    <source>
        <strain evidence="14 15">D78</strain>
    </source>
</reference>
<dbReference type="SUPFAM" id="SSF55874">
    <property type="entry name" value="ATPase domain of HSP90 chaperone/DNA topoisomerase II/histidine kinase"/>
    <property type="match status" value="1"/>
</dbReference>
<feature type="domain" description="Histidine kinase" evidence="12">
    <location>
        <begin position="258"/>
        <end position="460"/>
    </location>
</feature>
<dbReference type="Gene3D" id="3.30.565.10">
    <property type="entry name" value="Histidine kinase-like ATPase, C-terminal domain"/>
    <property type="match status" value="1"/>
</dbReference>
<dbReference type="InterPro" id="IPR005467">
    <property type="entry name" value="His_kinase_dom"/>
</dbReference>
<comment type="caution">
    <text evidence="14">The sequence shown here is derived from an EMBL/GenBank/DDBJ whole genome shotgun (WGS) entry which is preliminary data.</text>
</comment>
<gene>
    <name evidence="14" type="ORF">SMD27_02705</name>
</gene>
<evidence type="ECO:0000256" key="7">
    <source>
        <dbReference type="ARBA" id="ARBA00022777"/>
    </source>
</evidence>
<dbReference type="EMBL" id="JAXCLW010000001">
    <property type="protein sequence ID" value="MDY0881742.1"/>
    <property type="molecule type" value="Genomic_DNA"/>
</dbReference>
<dbReference type="Pfam" id="PF00512">
    <property type="entry name" value="HisKA"/>
    <property type="match status" value="1"/>
</dbReference>
<evidence type="ECO:0000256" key="1">
    <source>
        <dbReference type="ARBA" id="ARBA00000085"/>
    </source>
</evidence>
<dbReference type="PROSITE" id="PS50885">
    <property type="entry name" value="HAMP"/>
    <property type="match status" value="1"/>
</dbReference>
<evidence type="ECO:0000256" key="9">
    <source>
        <dbReference type="ARBA" id="ARBA00023012"/>
    </source>
</evidence>
<dbReference type="GO" id="GO:0005524">
    <property type="term" value="F:ATP binding"/>
    <property type="evidence" value="ECO:0007669"/>
    <property type="project" value="UniProtKB-KW"/>
</dbReference>
<evidence type="ECO:0000256" key="11">
    <source>
        <dbReference type="SAM" id="Phobius"/>
    </source>
</evidence>
<evidence type="ECO:0000256" key="5">
    <source>
        <dbReference type="ARBA" id="ARBA00022679"/>
    </source>
</evidence>
<dbReference type="SMART" id="SM00388">
    <property type="entry name" value="HisKA"/>
    <property type="match status" value="1"/>
</dbReference>
<keyword evidence="14" id="KW-0067">ATP-binding</keyword>
<dbReference type="PANTHER" id="PTHR45436:SF15">
    <property type="entry name" value="SENSOR HISTIDINE KINASE CUSS"/>
    <property type="match status" value="1"/>
</dbReference>
<proteinExistence type="predicted"/>
<keyword evidence="9" id="KW-0902">Two-component regulatory system</keyword>
<sequence length="462" mass="50409">MGQFKRAFTNRSLQSRLLLRLGGVCIFFCLLVGAALFLIYRSANSDILFGKLQEITDTVERNLQRQPDGSWQLNPDGIPSGVAYLLRDSTGRELLRGGHDADLLQPLPIIGLDGEDDISDFLIQRPLKDGRPLKRHVFTLVSVLTIDNQRLIVQITARPSATMVGIDALTQEWLGEFLPFAIPMSLVLLAVLSLTVRSALAPLERLQRFAAAIGPLRTDLRLPTDDLPAELLEPVRTINGALGRLDDGFRLQRDFMADAAHELRTPLAVLAAHLESLGGDRDLQPLRADVERMTRLVGQMTMVAQLEALTIQSSDSADLSAISLELAALMAPLAISQNRGIAVNGAEQPILVRGNPDAIYQALRNLVENALRYTAEGTEVELTLDPAGKVGVADRGPGIPPVDRQRLFHRFWRADRRSTGNAGLGLAIAQRIAELHHGSLSVDDNPGGGARFTLQVPLLSRS</sequence>
<evidence type="ECO:0000256" key="8">
    <source>
        <dbReference type="ARBA" id="ARBA00022989"/>
    </source>
</evidence>
<dbReference type="PRINTS" id="PR00344">
    <property type="entry name" value="BCTRLSENSOR"/>
</dbReference>
<comment type="subcellular location">
    <subcellularLocation>
        <location evidence="2">Membrane</location>
        <topology evidence="2">Multi-pass membrane protein</topology>
    </subcellularLocation>
</comment>
<dbReference type="RefSeq" id="WP_320506793.1">
    <property type="nucleotide sequence ID" value="NZ_JAXCLW010000001.1"/>
</dbReference>
<evidence type="ECO:0000256" key="2">
    <source>
        <dbReference type="ARBA" id="ARBA00004141"/>
    </source>
</evidence>
<feature type="transmembrane region" description="Helical" evidence="11">
    <location>
        <begin position="21"/>
        <end position="40"/>
    </location>
</feature>
<evidence type="ECO:0000313" key="15">
    <source>
        <dbReference type="Proteomes" id="UP001279642"/>
    </source>
</evidence>
<name>A0ABU5E632_9PROT</name>
<keyword evidence="15" id="KW-1185">Reference proteome</keyword>
<dbReference type="InterPro" id="IPR050428">
    <property type="entry name" value="TCS_sensor_his_kinase"/>
</dbReference>
<dbReference type="InterPro" id="IPR003594">
    <property type="entry name" value="HATPase_dom"/>
</dbReference>
<evidence type="ECO:0000259" key="13">
    <source>
        <dbReference type="PROSITE" id="PS50885"/>
    </source>
</evidence>
<evidence type="ECO:0000313" key="14">
    <source>
        <dbReference type="EMBL" id="MDY0881742.1"/>
    </source>
</evidence>
<dbReference type="InterPro" id="IPR036097">
    <property type="entry name" value="HisK_dim/P_sf"/>
</dbReference>